<name>A0A5J4YTY0_PORPP</name>
<evidence type="ECO:0000256" key="2">
    <source>
        <dbReference type="SAM" id="Phobius"/>
    </source>
</evidence>
<dbReference type="EMBL" id="VRMN01000004">
    <property type="protein sequence ID" value="KAA8494816.1"/>
    <property type="molecule type" value="Genomic_DNA"/>
</dbReference>
<keyword evidence="2" id="KW-1133">Transmembrane helix</keyword>
<comment type="caution">
    <text evidence="3">The sequence shown here is derived from an EMBL/GenBank/DDBJ whole genome shotgun (WGS) entry which is preliminary data.</text>
</comment>
<feature type="region of interest" description="Disordered" evidence="1">
    <location>
        <begin position="70"/>
        <end position="129"/>
    </location>
</feature>
<evidence type="ECO:0000256" key="1">
    <source>
        <dbReference type="SAM" id="MobiDB-lite"/>
    </source>
</evidence>
<accession>A0A5J4YTY0</accession>
<proteinExistence type="predicted"/>
<reference evidence="4" key="1">
    <citation type="journal article" date="2019" name="Nat. Commun.">
        <title>Expansion of phycobilisome linker gene families in mesophilic red algae.</title>
        <authorList>
            <person name="Lee J."/>
            <person name="Kim D."/>
            <person name="Bhattacharya D."/>
            <person name="Yoon H.S."/>
        </authorList>
    </citation>
    <scope>NUCLEOTIDE SEQUENCE [LARGE SCALE GENOMIC DNA]</scope>
    <source>
        <strain evidence="4">CCMP 1328</strain>
    </source>
</reference>
<keyword evidence="2" id="KW-0812">Transmembrane</keyword>
<protein>
    <recommendedName>
        <fullName evidence="5">GOLD domain-containing protein</fullName>
    </recommendedName>
</protein>
<dbReference type="Proteomes" id="UP000324585">
    <property type="component" value="Unassembled WGS sequence"/>
</dbReference>
<evidence type="ECO:0008006" key="5">
    <source>
        <dbReference type="Google" id="ProtNLM"/>
    </source>
</evidence>
<evidence type="ECO:0000313" key="4">
    <source>
        <dbReference type="Proteomes" id="UP000324585"/>
    </source>
</evidence>
<evidence type="ECO:0000313" key="3">
    <source>
        <dbReference type="EMBL" id="KAA8494816.1"/>
    </source>
</evidence>
<organism evidence="3 4">
    <name type="scientific">Porphyridium purpureum</name>
    <name type="common">Red alga</name>
    <name type="synonym">Porphyridium cruentum</name>
    <dbReference type="NCBI Taxonomy" id="35688"/>
    <lineage>
        <taxon>Eukaryota</taxon>
        <taxon>Rhodophyta</taxon>
        <taxon>Bangiophyceae</taxon>
        <taxon>Porphyridiales</taxon>
        <taxon>Porphyridiaceae</taxon>
        <taxon>Porphyridium</taxon>
    </lineage>
</organism>
<feature type="transmembrane region" description="Helical" evidence="2">
    <location>
        <begin position="265"/>
        <end position="287"/>
    </location>
</feature>
<keyword evidence="2" id="KW-0472">Membrane</keyword>
<feature type="compositionally biased region" description="Polar residues" evidence="1">
    <location>
        <begin position="75"/>
        <end position="88"/>
    </location>
</feature>
<keyword evidence="4" id="KW-1185">Reference proteome</keyword>
<feature type="compositionally biased region" description="Low complexity" evidence="1">
    <location>
        <begin position="117"/>
        <end position="129"/>
    </location>
</feature>
<gene>
    <name evidence="3" type="ORF">FVE85_3057</name>
</gene>
<sequence length="302" mass="32209">MLVLVVWSLGTQAFELEVRRVSVQCVMERVPKGSVLRVQHALVRGVDEVLNRVYVVADNVNASVGEGGGLESARSGLSQTAQSGSGPVSGSEPAVEEDNASTSGESEDPVGKGSGPGSRARSPLPSSASTPSALALVDAVLSRTPQLLQFESHQTATYQICFAAGGSSIRASVRMRVVSAEELAAEKIHATTAASGDALQVLYDDFPDSKEAGVNLPSRESLAVAYEYLADMMDEIEKVQSENEKRRLVLETTDLHRRRVAGQALAAYVVTIVGAAATACWQLYVLWRGLYARRLFEVLKSS</sequence>
<dbReference type="AlphaFoldDB" id="A0A5J4YTY0"/>